<dbReference type="RefSeq" id="WP_085544163.1">
    <property type="nucleotide sequence ID" value="NZ_FXBB01000008.1"/>
</dbReference>
<gene>
    <name evidence="2" type="ORF">SAMN06275492_10815</name>
</gene>
<dbReference type="AlphaFoldDB" id="A0A1X7J3V3"/>
<accession>A0A1X7J3V3</accession>
<evidence type="ECO:0000259" key="1">
    <source>
        <dbReference type="Pfam" id="PF01965"/>
    </source>
</evidence>
<dbReference type="EMBL" id="FXBB01000008">
    <property type="protein sequence ID" value="SMG22184.1"/>
    <property type="molecule type" value="Genomic_DNA"/>
</dbReference>
<dbReference type="Gene3D" id="3.40.50.880">
    <property type="match status" value="1"/>
</dbReference>
<keyword evidence="3" id="KW-1185">Reference proteome</keyword>
<evidence type="ECO:0000313" key="2">
    <source>
        <dbReference type="EMBL" id="SMG22184.1"/>
    </source>
</evidence>
<dbReference type="InterPro" id="IPR029062">
    <property type="entry name" value="Class_I_gatase-like"/>
</dbReference>
<dbReference type="Proteomes" id="UP000193355">
    <property type="component" value="Unassembled WGS sequence"/>
</dbReference>
<protein>
    <submittedName>
        <fullName evidence="2">4-methyl-5(B-hydroxyethyl)-thiazole monophosphate biosynthesis</fullName>
    </submittedName>
</protein>
<evidence type="ECO:0000313" key="3">
    <source>
        <dbReference type="Proteomes" id="UP000193355"/>
    </source>
</evidence>
<dbReference type="InterPro" id="IPR002818">
    <property type="entry name" value="DJ-1/PfpI"/>
</dbReference>
<proteinExistence type="predicted"/>
<dbReference type="OrthoDB" id="9800516at2"/>
<dbReference type="PANTHER" id="PTHR48094">
    <property type="entry name" value="PROTEIN/NUCLEIC ACID DEGLYCASE DJ-1-RELATED"/>
    <property type="match status" value="1"/>
</dbReference>
<dbReference type="STRING" id="561720.SAMN06275492_10815"/>
<reference evidence="3" key="1">
    <citation type="submission" date="2017-04" db="EMBL/GenBank/DDBJ databases">
        <authorList>
            <person name="Varghese N."/>
            <person name="Submissions S."/>
        </authorList>
    </citation>
    <scope>NUCLEOTIDE SEQUENCE [LARGE SCALE GENOMIC DNA]</scope>
    <source>
        <strain evidence="3">USBA 82</strain>
    </source>
</reference>
<organism evidence="2 3">
    <name type="scientific">Dethiosulfovibrio salsuginis</name>
    <dbReference type="NCBI Taxonomy" id="561720"/>
    <lineage>
        <taxon>Bacteria</taxon>
        <taxon>Thermotogati</taxon>
        <taxon>Synergistota</taxon>
        <taxon>Synergistia</taxon>
        <taxon>Synergistales</taxon>
        <taxon>Dethiosulfovibrionaceae</taxon>
        <taxon>Dethiosulfovibrio</taxon>
    </lineage>
</organism>
<name>A0A1X7J3V3_9BACT</name>
<dbReference type="CDD" id="cd03135">
    <property type="entry name" value="GATase1_DJ-1"/>
    <property type="match status" value="1"/>
</dbReference>
<dbReference type="Pfam" id="PF01965">
    <property type="entry name" value="DJ-1_PfpI"/>
    <property type="match status" value="1"/>
</dbReference>
<dbReference type="PANTHER" id="PTHR48094:SF12">
    <property type="entry name" value="PARKINSON DISEASE PROTEIN 7 HOMOLOG"/>
    <property type="match status" value="1"/>
</dbReference>
<sequence>MIEVAVFLIDGFEETEALTTVDILRRGDVGVTMTSLNGGTTVKGKHGVSVLADALFDDVVDRPFDMLVVPGGTVAYTEHQGLLDLVVRYDSEGKKLAAICAAPAVFGKAGILEGRKAVCYPGMESWLTGATIGSETVETDCHITTAKGPAITPFFALRLLEILRGKEVAEQVSRAFLIPMVR</sequence>
<dbReference type="InterPro" id="IPR006287">
    <property type="entry name" value="DJ-1"/>
</dbReference>
<dbReference type="GO" id="GO:0005737">
    <property type="term" value="C:cytoplasm"/>
    <property type="evidence" value="ECO:0007669"/>
    <property type="project" value="TreeGrafter"/>
</dbReference>
<feature type="domain" description="DJ-1/PfpI" evidence="1">
    <location>
        <begin position="4"/>
        <end position="161"/>
    </location>
</feature>
<dbReference type="SUPFAM" id="SSF52317">
    <property type="entry name" value="Class I glutamine amidotransferase-like"/>
    <property type="match status" value="1"/>
</dbReference>
<dbReference type="InterPro" id="IPR050325">
    <property type="entry name" value="Prot/Nucl_acid_deglycase"/>
</dbReference>
<dbReference type="NCBIfam" id="TIGR01383">
    <property type="entry name" value="not_thiJ"/>
    <property type="match status" value="1"/>
</dbReference>